<dbReference type="InterPro" id="IPR044668">
    <property type="entry name" value="PuuD-like"/>
</dbReference>
<dbReference type="PANTHER" id="PTHR43235">
    <property type="entry name" value="GLUTAMINE AMIDOTRANSFERASE PB2B2.05-RELATED"/>
    <property type="match status" value="1"/>
</dbReference>
<sequence>MKPIIALTADSLIDHSAVINQHDADMAPTAIKEAIVAAGGIPIILPFSLTTEPDEAQINQLVDLFDGLLLPGGPDVDPTFFGEEPIPQIGRTAYRKDAFEIALIKKTRAVHKPIFAICRGIQVYNVACGGTLYQDLATQDTAYAIRHAQAAPGNFPTHHVRIAQDSRLAKLLGNSSYVNSRHHQAVKQPAPGLRVVAQAADGVIEALESINDDSFLGVQWHPENMWQVQKEQFAFFADLVARAAAN</sequence>
<dbReference type="KEGG" id="lng:BSQ50_10095"/>
<dbReference type="EMBL" id="CP018180">
    <property type="protein sequence ID" value="AUJ32855.1"/>
    <property type="molecule type" value="Genomic_DNA"/>
</dbReference>
<dbReference type="RefSeq" id="WP_148127100.1">
    <property type="nucleotide sequence ID" value="NZ_CP018180.1"/>
</dbReference>
<dbReference type="AlphaFoldDB" id="A0A3S6R2S2"/>
<dbReference type="InterPro" id="IPR029062">
    <property type="entry name" value="Class_I_gatase-like"/>
</dbReference>
<dbReference type="SUPFAM" id="SSF52317">
    <property type="entry name" value="Class I glutamine amidotransferase-like"/>
    <property type="match status" value="1"/>
</dbReference>
<dbReference type="GO" id="GO:0006598">
    <property type="term" value="P:polyamine catabolic process"/>
    <property type="evidence" value="ECO:0007669"/>
    <property type="project" value="TreeGrafter"/>
</dbReference>
<dbReference type="Pfam" id="PF07722">
    <property type="entry name" value="Peptidase_C26"/>
    <property type="match status" value="1"/>
</dbReference>
<keyword evidence="1" id="KW-0378">Hydrolase</keyword>
<dbReference type="GO" id="GO:0005829">
    <property type="term" value="C:cytosol"/>
    <property type="evidence" value="ECO:0007669"/>
    <property type="project" value="TreeGrafter"/>
</dbReference>
<dbReference type="Gene3D" id="3.40.50.880">
    <property type="match status" value="1"/>
</dbReference>
<keyword evidence="2" id="KW-1185">Reference proteome</keyword>
<proteinExistence type="predicted"/>
<evidence type="ECO:0000313" key="2">
    <source>
        <dbReference type="Proteomes" id="UP000324497"/>
    </source>
</evidence>
<evidence type="ECO:0000313" key="1">
    <source>
        <dbReference type="EMBL" id="AUJ32855.1"/>
    </source>
</evidence>
<dbReference type="PROSITE" id="PS51273">
    <property type="entry name" value="GATASE_TYPE_1"/>
    <property type="match status" value="1"/>
</dbReference>
<dbReference type="GO" id="GO:0033969">
    <property type="term" value="F:gamma-glutamyl-gamma-aminobutyrate hydrolase activity"/>
    <property type="evidence" value="ECO:0007669"/>
    <property type="project" value="TreeGrafter"/>
</dbReference>
<name>A0A3S6R2S2_9LACO</name>
<dbReference type="PANTHER" id="PTHR43235:SF1">
    <property type="entry name" value="GLUTAMINE AMIDOTRANSFERASE PB2B2.05-RELATED"/>
    <property type="match status" value="1"/>
</dbReference>
<dbReference type="Proteomes" id="UP000324497">
    <property type="component" value="Chromosome"/>
</dbReference>
<dbReference type="CDD" id="cd01745">
    <property type="entry name" value="GATase1_2"/>
    <property type="match status" value="1"/>
</dbReference>
<gene>
    <name evidence="1" type="ORF">BSQ50_10095</name>
</gene>
<protein>
    <submittedName>
        <fullName evidence="1">Gamma-glutamyl-gamma-aminobutyrate hydrolase</fullName>
    </submittedName>
</protein>
<reference evidence="1 2" key="1">
    <citation type="submission" date="2016-11" db="EMBL/GenBank/DDBJ databases">
        <title>Interaction between Lactobacillus species and yeast in water kefir.</title>
        <authorList>
            <person name="Behr J."/>
            <person name="Xu D."/>
            <person name="Vogel R.F."/>
        </authorList>
    </citation>
    <scope>NUCLEOTIDE SEQUENCE [LARGE SCALE GENOMIC DNA]</scope>
    <source>
        <strain evidence="1 2">TMW 1.1827</strain>
    </source>
</reference>
<dbReference type="InterPro" id="IPR011697">
    <property type="entry name" value="Peptidase_C26"/>
</dbReference>
<accession>A0A3S6R2S2</accession>
<organism evidence="1 2">
    <name type="scientific">Liquorilactobacillus nagelii</name>
    <dbReference type="NCBI Taxonomy" id="82688"/>
    <lineage>
        <taxon>Bacteria</taxon>
        <taxon>Bacillati</taxon>
        <taxon>Bacillota</taxon>
        <taxon>Bacilli</taxon>
        <taxon>Lactobacillales</taxon>
        <taxon>Lactobacillaceae</taxon>
        <taxon>Liquorilactobacillus</taxon>
    </lineage>
</organism>